<feature type="coiled-coil region" evidence="1">
    <location>
        <begin position="42"/>
        <end position="83"/>
    </location>
</feature>
<dbReference type="OrthoDB" id="7339473at2"/>
<name>A0A1X7GVY2_9PROT</name>
<evidence type="ECO:0000313" key="4">
    <source>
        <dbReference type="Proteomes" id="UP000192936"/>
    </source>
</evidence>
<dbReference type="Proteomes" id="UP000192936">
    <property type="component" value="Unassembled WGS sequence"/>
</dbReference>
<keyword evidence="1" id="KW-0175">Coiled coil</keyword>
<dbReference type="STRING" id="286727.SAMN02982917_4484"/>
<gene>
    <name evidence="3" type="ORF">SAMN02982917_4484</name>
</gene>
<feature type="transmembrane region" description="Helical" evidence="2">
    <location>
        <begin position="20"/>
        <end position="38"/>
    </location>
</feature>
<reference evidence="3 4" key="1">
    <citation type="submission" date="2017-04" db="EMBL/GenBank/DDBJ databases">
        <authorList>
            <person name="Afonso C.L."/>
            <person name="Miller P.J."/>
            <person name="Scott M.A."/>
            <person name="Spackman E."/>
            <person name="Goraichik I."/>
            <person name="Dimitrov K.M."/>
            <person name="Suarez D.L."/>
            <person name="Swayne D.E."/>
        </authorList>
    </citation>
    <scope>NUCLEOTIDE SEQUENCE [LARGE SCALE GENOMIC DNA]</scope>
    <source>
        <strain evidence="3 4">A2P</strain>
    </source>
</reference>
<proteinExistence type="predicted"/>
<keyword evidence="2" id="KW-0812">Transmembrane</keyword>
<sequence>MTLGRYDYERRYRKRMRAGVIKFVLLAALVLGVGLFSYQMGIEQLKGRDVTLREEIATLSRQKAELELLASQMQHAARTAEARVGELEGRLQREVPTGDLAKLTQLVSERLKSGLDANRLAFVISQAQIPRNCQPTDTKRFTLTTPLLKGGTRGVTFGNGTVTVTGEGQSAHNAQGNAESWFDPGQPVTIRITGIGGKGTTVSGVLPLHQSLVVDNSEYRFTIAAAQRSFVEVTGDRCAYP</sequence>
<dbReference type="RefSeq" id="WP_085089379.1">
    <property type="nucleotide sequence ID" value="NZ_FXAK01000007.1"/>
</dbReference>
<keyword evidence="2" id="KW-1133">Transmembrane helix</keyword>
<dbReference type="EMBL" id="FXAK01000007">
    <property type="protein sequence ID" value="SMF75602.1"/>
    <property type="molecule type" value="Genomic_DNA"/>
</dbReference>
<evidence type="ECO:0000256" key="1">
    <source>
        <dbReference type="SAM" id="Coils"/>
    </source>
</evidence>
<organism evidence="3 4">
    <name type="scientific">Azospirillum oryzae</name>
    <dbReference type="NCBI Taxonomy" id="286727"/>
    <lineage>
        <taxon>Bacteria</taxon>
        <taxon>Pseudomonadati</taxon>
        <taxon>Pseudomonadota</taxon>
        <taxon>Alphaproteobacteria</taxon>
        <taxon>Rhodospirillales</taxon>
        <taxon>Azospirillaceae</taxon>
        <taxon>Azospirillum</taxon>
    </lineage>
</organism>
<dbReference type="AlphaFoldDB" id="A0A1X7GVY2"/>
<accession>A0A1X7GVY2</accession>
<protein>
    <submittedName>
        <fullName evidence="3">Uncharacterized protein</fullName>
    </submittedName>
</protein>
<keyword evidence="2" id="KW-0472">Membrane</keyword>
<evidence type="ECO:0000313" key="3">
    <source>
        <dbReference type="EMBL" id="SMF75602.1"/>
    </source>
</evidence>
<evidence type="ECO:0000256" key="2">
    <source>
        <dbReference type="SAM" id="Phobius"/>
    </source>
</evidence>